<dbReference type="PANTHER" id="PTHR46847">
    <property type="entry name" value="D-ALLOSE-BINDING PERIPLASMIC PROTEIN-RELATED"/>
    <property type="match status" value="1"/>
</dbReference>
<keyword evidence="6" id="KW-0813">Transport</keyword>
<comment type="similarity">
    <text evidence="2">Belongs to the bacterial solute-binding protein 2 family.</text>
</comment>
<gene>
    <name evidence="6" type="ORF">LSAC_03025</name>
</gene>
<keyword evidence="6" id="KW-0762">Sugar transport</keyword>
<feature type="domain" description="Periplasmic binding protein" evidence="5">
    <location>
        <begin position="47"/>
        <end position="298"/>
    </location>
</feature>
<dbReference type="InterPro" id="IPR025997">
    <property type="entry name" value="SBP_2_dom"/>
</dbReference>
<feature type="chain" id="PRO_5005838548" evidence="4">
    <location>
        <begin position="30"/>
        <end position="637"/>
    </location>
</feature>
<reference evidence="6" key="1">
    <citation type="journal article" date="2015" name="Genome Announc.">
        <title>Draft Genome Sequences of Anaerolinea thermolimosa IMO-1, Bellilinea caldifistulae GOMI-1, Leptolinea tardivitalis YMTK-2, Levilinea saccharolytica KIBI-1, Longilinea arvoryzae KOME-1, Previously Described as Members of the Class Anaerolineae (Chloroflexi).</title>
        <authorList>
            <person name="Matsuura N."/>
            <person name="Tourlousse M.D."/>
            <person name="Ohashi A."/>
            <person name="Hugenholtz P."/>
            <person name="Sekiguchi Y."/>
        </authorList>
    </citation>
    <scope>NUCLEOTIDE SEQUENCE</scope>
    <source>
        <strain evidence="6">KIBI-1</strain>
    </source>
</reference>
<dbReference type="Gene3D" id="3.40.50.2300">
    <property type="match status" value="4"/>
</dbReference>
<dbReference type="Pfam" id="PF13407">
    <property type="entry name" value="Peripla_BP_4"/>
    <property type="match status" value="2"/>
</dbReference>
<dbReference type="PANTHER" id="PTHR46847:SF1">
    <property type="entry name" value="D-ALLOSE-BINDING PERIPLASMIC PROTEIN-RELATED"/>
    <property type="match status" value="1"/>
</dbReference>
<organism evidence="6">
    <name type="scientific">Levilinea saccharolytica</name>
    <dbReference type="NCBI Taxonomy" id="229921"/>
    <lineage>
        <taxon>Bacteria</taxon>
        <taxon>Bacillati</taxon>
        <taxon>Chloroflexota</taxon>
        <taxon>Anaerolineae</taxon>
        <taxon>Anaerolineales</taxon>
        <taxon>Anaerolineaceae</taxon>
        <taxon>Levilinea</taxon>
    </lineage>
</organism>
<dbReference type="GO" id="GO:0030313">
    <property type="term" value="C:cell envelope"/>
    <property type="evidence" value="ECO:0007669"/>
    <property type="project" value="UniProtKB-SubCell"/>
</dbReference>
<evidence type="ECO:0000259" key="5">
    <source>
        <dbReference type="Pfam" id="PF13407"/>
    </source>
</evidence>
<protein>
    <submittedName>
        <fullName evidence="6">ABC-type sugar transport system, periplasmic component</fullName>
    </submittedName>
</protein>
<name>A0A0M9U2W8_9CHLR</name>
<evidence type="ECO:0000313" key="6">
    <source>
        <dbReference type="EMBL" id="GAP19126.1"/>
    </source>
</evidence>
<dbReference type="CDD" id="cd19967">
    <property type="entry name" value="PBP1_TmRBP-like"/>
    <property type="match status" value="2"/>
</dbReference>
<evidence type="ECO:0000256" key="1">
    <source>
        <dbReference type="ARBA" id="ARBA00004196"/>
    </source>
</evidence>
<dbReference type="GO" id="GO:0030246">
    <property type="term" value="F:carbohydrate binding"/>
    <property type="evidence" value="ECO:0007669"/>
    <property type="project" value="UniProtKB-ARBA"/>
</dbReference>
<feature type="signal peptide" evidence="4">
    <location>
        <begin position="1"/>
        <end position="29"/>
    </location>
</feature>
<dbReference type="InterPro" id="IPR028082">
    <property type="entry name" value="Peripla_BP_I"/>
</dbReference>
<evidence type="ECO:0000256" key="3">
    <source>
        <dbReference type="ARBA" id="ARBA00022729"/>
    </source>
</evidence>
<feature type="domain" description="Periplasmic binding protein" evidence="5">
    <location>
        <begin position="351"/>
        <end position="595"/>
    </location>
</feature>
<evidence type="ECO:0000256" key="2">
    <source>
        <dbReference type="ARBA" id="ARBA00007639"/>
    </source>
</evidence>
<evidence type="ECO:0000256" key="4">
    <source>
        <dbReference type="SAM" id="SignalP"/>
    </source>
</evidence>
<accession>A0A0M9U2W8</accession>
<dbReference type="PROSITE" id="PS51257">
    <property type="entry name" value="PROKAR_LIPOPROTEIN"/>
    <property type="match status" value="1"/>
</dbReference>
<keyword evidence="3 4" id="KW-0732">Signal</keyword>
<sequence length="637" mass="67176">MSHKKLVVILSLLAIFGMMLSACQPAATATPQAAAPAEPASSAKKLICIIVPPVENPFFGTQQEIAAKKAEELGYEALKLVHDDDANKQMELIETCIGKGAAAIILDNAGADATVAAVQKAKDAGIPTFLIDREITKEGVAVAQIVSNNYQGATILAEYFAELMGEKGEYIELTGKDTDTNAHVRSQGYHDVLDKLPDMKMVAQQTANWSQTEGYSVMESLLQAHPEVKGVICGNDTMALGAQAALLAAGRKDVIVVGFDGSDDVNESILKGEIDAGALQPVAELATQAVVQADAYIKTGSTGKPEKQSIDMVLLTPENACQYTGFAPNGKTEACKPAAPAAEAGKKLMCIIVPPVENPFFGTQQEIAAKKAEELGYEALKLVHDDDANKQMELIETCIGKGAAAIILDNAGADATVAAVQKAKDAGIPTFLIDREITKEGVAVAQIVSNNYQGATILAEYFAELMGEKGEYIELTGKDTDTNAHVRSQGYHDVLDQISGMKMVAQQTANWSQTEGYSVMESLLQAHPEVKGVICGNDTMALGAQAALLAAGRKDVIVVGFDGSDDVNESILKGEIDAGALQPVAELATQAVIQADLFIRTGSTGKPEKQTIDMVLLTPENACQYTGFAPNGKTSCP</sequence>
<dbReference type="AlphaFoldDB" id="A0A0M9U2W8"/>
<proteinExistence type="inferred from homology"/>
<dbReference type="SUPFAM" id="SSF53822">
    <property type="entry name" value="Periplasmic binding protein-like I"/>
    <property type="match status" value="2"/>
</dbReference>
<comment type="subcellular location">
    <subcellularLocation>
        <location evidence="1">Cell envelope</location>
    </subcellularLocation>
</comment>
<dbReference type="EMBL" id="DF967975">
    <property type="protein sequence ID" value="GAP19126.1"/>
    <property type="molecule type" value="Genomic_DNA"/>
</dbReference>